<dbReference type="SUPFAM" id="SSF50952">
    <property type="entry name" value="Soluble quinoprotein glucose dehydrogenase"/>
    <property type="match status" value="1"/>
</dbReference>
<dbReference type="PANTHER" id="PTHR33546:SF1">
    <property type="entry name" value="LARGE, MULTIFUNCTIONAL SECRETED PROTEIN"/>
    <property type="match status" value="1"/>
</dbReference>
<sequence length="352" mass="38770">MTVTPAEQIPIDRIKLPPGFKVEIWATGLPGGRAIAAGDNGKYYVGTRGIGRVYEVSDNGSARSVRTVVDKLNQPAGVAYRNGSLYVMAIDKVLRFDGIATNPNAQPVDMTAAFKLPKEQHHNWKYIAFGPDGKLYVPFGAPCNICELPSNEYAQIRRYNPDGSGMEVVATGVRNSVGFDWHPQTKELWFSNHGRDWLGDDTPNDTLHRMRATGLNHGFPYCHEGKLADPDVKKANACAGVEPPVALMGPHAASMGVTFYTGTMFPPEYRNVLFNARKGSWNRTKKIGYDVVMVKATADGKNAQVVPFMTGFMNEADQSFWGRPAYLLQMKDGSLLVSDEQLGAIYRVSYAR</sequence>
<dbReference type="Gene3D" id="2.120.10.30">
    <property type="entry name" value="TolB, C-terminal domain"/>
    <property type="match status" value="1"/>
</dbReference>
<dbReference type="InterPro" id="IPR011041">
    <property type="entry name" value="Quinoprot_gluc/sorb_DH_b-prop"/>
</dbReference>
<dbReference type="InterPro" id="IPR012938">
    <property type="entry name" value="Glc/Sorbosone_DH"/>
</dbReference>
<dbReference type="PANTHER" id="PTHR33546">
    <property type="entry name" value="LARGE, MULTIFUNCTIONAL SECRETED PROTEIN-RELATED"/>
    <property type="match status" value="1"/>
</dbReference>
<proteinExistence type="predicted"/>
<evidence type="ECO:0000313" key="2">
    <source>
        <dbReference type="EMBL" id="QIM54667.1"/>
    </source>
</evidence>
<keyword evidence="3" id="KW-1185">Reference proteome</keyword>
<reference evidence="2 3" key="1">
    <citation type="submission" date="2020-03" db="EMBL/GenBank/DDBJ databases">
        <title>Hydrogenophaga sp. nov. isolated from cyanobacterial mat.</title>
        <authorList>
            <person name="Thorat V."/>
            <person name="Kirdat K."/>
            <person name="Tiwarekar B."/>
            <person name="Costa E.D."/>
            <person name="Yadav A."/>
        </authorList>
    </citation>
    <scope>NUCLEOTIDE SEQUENCE [LARGE SCALE GENOMIC DNA]</scope>
    <source>
        <strain evidence="2 3">BA0156</strain>
    </source>
</reference>
<dbReference type="AlphaFoldDB" id="A0A6G8IN84"/>
<dbReference type="Proteomes" id="UP000503162">
    <property type="component" value="Chromosome"/>
</dbReference>
<evidence type="ECO:0000259" key="1">
    <source>
        <dbReference type="Pfam" id="PF07995"/>
    </source>
</evidence>
<gene>
    <name evidence="2" type="ORF">G9Q37_04990</name>
</gene>
<accession>A0A6G8IN84</accession>
<name>A0A6G8IN84_9BURK</name>
<evidence type="ECO:0000313" key="3">
    <source>
        <dbReference type="Proteomes" id="UP000503162"/>
    </source>
</evidence>
<dbReference type="EMBL" id="CP049989">
    <property type="protein sequence ID" value="QIM54667.1"/>
    <property type="molecule type" value="Genomic_DNA"/>
</dbReference>
<protein>
    <submittedName>
        <fullName evidence="2">Sorbosone dehydrogenase family protein</fullName>
    </submittedName>
</protein>
<dbReference type="Pfam" id="PF07995">
    <property type="entry name" value="GSDH"/>
    <property type="match status" value="1"/>
</dbReference>
<organism evidence="2 3">
    <name type="scientific">Hydrogenophaga crocea</name>
    <dbReference type="NCBI Taxonomy" id="2716225"/>
    <lineage>
        <taxon>Bacteria</taxon>
        <taxon>Pseudomonadati</taxon>
        <taxon>Pseudomonadota</taxon>
        <taxon>Betaproteobacteria</taxon>
        <taxon>Burkholderiales</taxon>
        <taxon>Comamonadaceae</taxon>
        <taxon>Hydrogenophaga</taxon>
    </lineage>
</organism>
<feature type="domain" description="Glucose/Sorbosone dehydrogenase" evidence="1">
    <location>
        <begin position="119"/>
        <end position="274"/>
    </location>
</feature>
<dbReference type="InterPro" id="IPR011042">
    <property type="entry name" value="6-blade_b-propeller_TolB-like"/>
</dbReference>
<dbReference type="KEGG" id="hcz:G9Q37_04990"/>